<evidence type="ECO:0000256" key="4">
    <source>
        <dbReference type="ARBA" id="ARBA00022833"/>
    </source>
</evidence>
<evidence type="ECO:0000256" key="1">
    <source>
        <dbReference type="ARBA" id="ARBA00022723"/>
    </source>
</evidence>
<dbReference type="SUPFAM" id="SSF57863">
    <property type="entry name" value="ArfGap/RecO-like zinc finger"/>
    <property type="match status" value="1"/>
</dbReference>
<dbReference type="PRINTS" id="PR00405">
    <property type="entry name" value="REVINTRACTNG"/>
</dbReference>
<keyword evidence="1" id="KW-0479">Metal-binding</keyword>
<dbReference type="InterPro" id="IPR052248">
    <property type="entry name" value="Arf-GAP_FG-repeat_protein"/>
</dbReference>
<dbReference type="PANTHER" id="PTHR46134:SF3">
    <property type="entry name" value="ARFGAP WITH FG REPEATS 1"/>
    <property type="match status" value="1"/>
</dbReference>
<dbReference type="GO" id="GO:0008270">
    <property type="term" value="F:zinc ion binding"/>
    <property type="evidence" value="ECO:0007669"/>
    <property type="project" value="UniProtKB-KW"/>
</dbReference>
<sequence length="138" mass="15509">MVTSCGIESWRGGGIGGGGKRQEEKEQRVLRDLVALPGNRRCFDCDQRGPTYANITVGAFVCTACGGLLRGLNPPHRVKSISMTTFSQQEIEFLHNHGNEICRSIWLGLYKDGIPTPDHRDAMKVKEFLQAKYENKRW</sequence>
<keyword evidence="2" id="KW-0677">Repeat</keyword>
<keyword evidence="3 5" id="KW-0863">Zinc-finger</keyword>
<feature type="domain" description="Arf-GAP" evidence="6">
    <location>
        <begin position="27"/>
        <end position="138"/>
    </location>
</feature>
<keyword evidence="8" id="KW-1185">Reference proteome</keyword>
<dbReference type="AlphaFoldDB" id="A0A8C4QDT2"/>
<evidence type="ECO:0000256" key="3">
    <source>
        <dbReference type="ARBA" id="ARBA00022771"/>
    </source>
</evidence>
<evidence type="ECO:0000259" key="6">
    <source>
        <dbReference type="PROSITE" id="PS50115"/>
    </source>
</evidence>
<dbReference type="Gene3D" id="1.10.220.150">
    <property type="entry name" value="Arf GTPase activating protein"/>
    <property type="match status" value="1"/>
</dbReference>
<evidence type="ECO:0000256" key="2">
    <source>
        <dbReference type="ARBA" id="ARBA00022737"/>
    </source>
</evidence>
<evidence type="ECO:0000313" key="8">
    <source>
        <dbReference type="Proteomes" id="UP000694388"/>
    </source>
</evidence>
<dbReference type="InterPro" id="IPR037278">
    <property type="entry name" value="ARFGAP/RecO"/>
</dbReference>
<accession>A0A8C4QDT2</accession>
<dbReference type="Pfam" id="PF01412">
    <property type="entry name" value="ArfGap"/>
    <property type="match status" value="1"/>
</dbReference>
<dbReference type="Proteomes" id="UP000694388">
    <property type="component" value="Unplaced"/>
</dbReference>
<proteinExistence type="predicted"/>
<protein>
    <recommendedName>
        <fullName evidence="6">Arf-GAP domain-containing protein</fullName>
    </recommendedName>
</protein>
<evidence type="ECO:0000256" key="5">
    <source>
        <dbReference type="PROSITE-ProRule" id="PRU00288"/>
    </source>
</evidence>
<dbReference type="FunFam" id="1.10.220.150:FF:000005">
    <property type="entry name" value="Arf-GAP domain and FG repeat-containing protein 1"/>
    <property type="match status" value="1"/>
</dbReference>
<dbReference type="SMART" id="SM00105">
    <property type="entry name" value="ArfGap"/>
    <property type="match status" value="1"/>
</dbReference>
<dbReference type="PANTHER" id="PTHR46134">
    <property type="entry name" value="DRONGO, ISOFORM F"/>
    <property type="match status" value="1"/>
</dbReference>
<dbReference type="Ensembl" id="ENSEBUT00000014100.1">
    <property type="protein sequence ID" value="ENSEBUP00000013524.1"/>
    <property type="gene ID" value="ENSEBUG00000008538.1"/>
</dbReference>
<name>A0A8C4QDT2_EPTBU</name>
<dbReference type="InterPro" id="IPR038508">
    <property type="entry name" value="ArfGAP_dom_sf"/>
</dbReference>
<dbReference type="GO" id="GO:0005096">
    <property type="term" value="F:GTPase activator activity"/>
    <property type="evidence" value="ECO:0007669"/>
    <property type="project" value="InterPro"/>
</dbReference>
<dbReference type="PROSITE" id="PS50115">
    <property type="entry name" value="ARFGAP"/>
    <property type="match status" value="1"/>
</dbReference>
<dbReference type="InterPro" id="IPR001164">
    <property type="entry name" value="ArfGAP_dom"/>
</dbReference>
<reference evidence="7" key="1">
    <citation type="submission" date="2025-08" db="UniProtKB">
        <authorList>
            <consortium name="Ensembl"/>
        </authorList>
    </citation>
    <scope>IDENTIFICATION</scope>
</reference>
<dbReference type="GO" id="GO:0016020">
    <property type="term" value="C:membrane"/>
    <property type="evidence" value="ECO:0007669"/>
    <property type="project" value="TreeGrafter"/>
</dbReference>
<reference evidence="7" key="2">
    <citation type="submission" date="2025-09" db="UniProtKB">
        <authorList>
            <consortium name="Ensembl"/>
        </authorList>
    </citation>
    <scope>IDENTIFICATION</scope>
</reference>
<organism evidence="7 8">
    <name type="scientific">Eptatretus burgeri</name>
    <name type="common">Inshore hagfish</name>
    <dbReference type="NCBI Taxonomy" id="7764"/>
    <lineage>
        <taxon>Eukaryota</taxon>
        <taxon>Metazoa</taxon>
        <taxon>Chordata</taxon>
        <taxon>Craniata</taxon>
        <taxon>Vertebrata</taxon>
        <taxon>Cyclostomata</taxon>
        <taxon>Myxini</taxon>
        <taxon>Myxiniformes</taxon>
        <taxon>Myxinidae</taxon>
        <taxon>Eptatretinae</taxon>
        <taxon>Eptatretus</taxon>
    </lineage>
</organism>
<keyword evidence="4" id="KW-0862">Zinc</keyword>
<dbReference type="GO" id="GO:0005737">
    <property type="term" value="C:cytoplasm"/>
    <property type="evidence" value="ECO:0007669"/>
    <property type="project" value="TreeGrafter"/>
</dbReference>
<dbReference type="OMA" id="HPPPHIW"/>
<dbReference type="GeneTree" id="ENSGT00940000155511"/>
<evidence type="ECO:0000313" key="7">
    <source>
        <dbReference type="Ensembl" id="ENSEBUP00000013524.1"/>
    </source>
</evidence>